<proteinExistence type="predicted"/>
<feature type="domain" description="DNA ligase OB-like" evidence="1">
    <location>
        <begin position="2"/>
        <end position="35"/>
    </location>
</feature>
<evidence type="ECO:0000313" key="2">
    <source>
        <dbReference type="EMBL" id="GAL28846.1"/>
    </source>
</evidence>
<dbReference type="InterPro" id="IPR029319">
    <property type="entry name" value="DNA_ligase_OB"/>
</dbReference>
<reference evidence="3" key="1">
    <citation type="submission" date="2014-09" db="EMBL/GenBank/DDBJ databases">
        <title>Vibrio variabilis JCM 19239. (C206) whole genome shotgun sequence.</title>
        <authorList>
            <person name="Sawabe T."/>
            <person name="Meirelles P."/>
            <person name="Nakanishi M."/>
            <person name="Sayaka M."/>
            <person name="Hattori M."/>
            <person name="Ohkuma M."/>
        </authorList>
    </citation>
    <scope>NUCLEOTIDE SEQUENCE [LARGE SCALE GENOMIC DNA]</scope>
    <source>
        <strain evidence="3">JCM 19239</strain>
    </source>
</reference>
<organism evidence="2 3">
    <name type="scientific">Vibrio variabilis</name>
    <dbReference type="NCBI Taxonomy" id="990271"/>
    <lineage>
        <taxon>Bacteria</taxon>
        <taxon>Pseudomonadati</taxon>
        <taxon>Pseudomonadota</taxon>
        <taxon>Gammaproteobacteria</taxon>
        <taxon>Vibrionales</taxon>
        <taxon>Vibrionaceae</taxon>
        <taxon>Vibrio</taxon>
    </lineage>
</organism>
<dbReference type="EMBL" id="BBMS01000051">
    <property type="protein sequence ID" value="GAL28846.1"/>
    <property type="molecule type" value="Genomic_DNA"/>
</dbReference>
<keyword evidence="3" id="KW-1185">Reference proteome</keyword>
<sequence>MKRESSPEIGKIVTIKHNGWTDNGVPRFARFHRIREQE</sequence>
<comment type="caution">
    <text evidence="2">The sequence shown here is derived from an EMBL/GenBank/DDBJ whole genome shotgun (WGS) entry which is preliminary data.</text>
</comment>
<dbReference type="SUPFAM" id="SSF50249">
    <property type="entry name" value="Nucleic acid-binding proteins"/>
    <property type="match status" value="1"/>
</dbReference>
<dbReference type="Pfam" id="PF14743">
    <property type="entry name" value="DNA_ligase_OB_2"/>
    <property type="match status" value="1"/>
</dbReference>
<name>A0ABQ0JJA2_9VIBR</name>
<dbReference type="InterPro" id="IPR012340">
    <property type="entry name" value="NA-bd_OB-fold"/>
</dbReference>
<gene>
    <name evidence="2" type="ORF">JCM19239_6470</name>
</gene>
<dbReference type="Gene3D" id="2.40.50.140">
    <property type="entry name" value="Nucleic acid-binding proteins"/>
    <property type="match status" value="1"/>
</dbReference>
<accession>A0ABQ0JJA2</accession>
<dbReference type="Proteomes" id="UP000029223">
    <property type="component" value="Unassembled WGS sequence"/>
</dbReference>
<evidence type="ECO:0000259" key="1">
    <source>
        <dbReference type="Pfam" id="PF14743"/>
    </source>
</evidence>
<evidence type="ECO:0000313" key="3">
    <source>
        <dbReference type="Proteomes" id="UP000029223"/>
    </source>
</evidence>
<protein>
    <recommendedName>
        <fullName evidence="1">DNA ligase OB-like domain-containing protein</fullName>
    </recommendedName>
</protein>